<dbReference type="Proteomes" id="UP000007841">
    <property type="component" value="Chromosome"/>
</dbReference>
<dbReference type="STRING" id="1125630.KPHS_07280"/>
<protein>
    <submittedName>
        <fullName evidence="1">Uncharacterized protein</fullName>
    </submittedName>
</protein>
<dbReference type="RefSeq" id="WP_004221172.1">
    <property type="nucleotide sequence ID" value="NC_016845.1"/>
</dbReference>
<dbReference type="KEGG" id="kpm:KPHS_07280"/>
<dbReference type="RefSeq" id="YP_005225028.1">
    <property type="nucleotide sequence ID" value="NC_016845.1"/>
</dbReference>
<dbReference type="PATRIC" id="fig|1125630.4.peg.708"/>
<organism evidence="1 2">
    <name type="scientific">Klebsiella pneumoniae subsp. pneumoniae (strain HS11286)</name>
    <dbReference type="NCBI Taxonomy" id="1125630"/>
    <lineage>
        <taxon>Bacteria</taxon>
        <taxon>Pseudomonadati</taxon>
        <taxon>Pseudomonadota</taxon>
        <taxon>Gammaproteobacteria</taxon>
        <taxon>Enterobacterales</taxon>
        <taxon>Enterobacteriaceae</taxon>
        <taxon>Klebsiella/Raoultella group</taxon>
        <taxon>Klebsiella</taxon>
        <taxon>Klebsiella pneumoniae complex</taxon>
    </lineage>
</organism>
<sequence>MGWRGSDRASVRYRGKMIGIKKPAFAGFFNKVQQAGD</sequence>
<dbReference type="EMBL" id="CP003200">
    <property type="protein sequence ID" value="AEW59426.1"/>
    <property type="molecule type" value="Genomic_DNA"/>
</dbReference>
<dbReference type="HOGENOM" id="CLU_3344776_0_0_6"/>
<keyword evidence="2" id="KW-1185">Reference proteome</keyword>
<proteinExistence type="predicted"/>
<gene>
    <name evidence="1" type="ordered locus">KPHS_07280</name>
</gene>
<evidence type="ECO:0000313" key="1">
    <source>
        <dbReference type="EMBL" id="AEW59426.1"/>
    </source>
</evidence>
<dbReference type="AlphaFoldDB" id="A0A0H3GMC4"/>
<name>A0A0H3GMC4_KLEPH</name>
<evidence type="ECO:0000313" key="2">
    <source>
        <dbReference type="Proteomes" id="UP000007841"/>
    </source>
</evidence>
<accession>A0A0H3GMC4</accession>
<reference evidence="1 2" key="1">
    <citation type="journal article" date="2012" name="J. Bacteriol.">
        <title>Complete genome sequence of Klebsiella pneumoniae subsp. pneumoniae HS11286, a multidrug-resistant strain isolated from human sputum.</title>
        <authorList>
            <person name="Liu P."/>
            <person name="Li P."/>
            <person name="Jiang X."/>
            <person name="Bi D."/>
            <person name="Xie Y."/>
            <person name="Tai C."/>
            <person name="Deng Z."/>
            <person name="Rajakumar K."/>
            <person name="Ou H.Y."/>
        </authorList>
    </citation>
    <scope>NUCLEOTIDE SEQUENCE [LARGE SCALE GENOMIC DNA]</scope>
    <source>
        <strain evidence="1 2">HS11286</strain>
    </source>
</reference>
<dbReference type="GeneID" id="11845718"/>